<feature type="domain" description="Galactose-1-phosphate uridyl transferase N-terminal" evidence="5">
    <location>
        <begin position="7"/>
        <end position="180"/>
    </location>
</feature>
<evidence type="ECO:0000259" key="5">
    <source>
        <dbReference type="Pfam" id="PF01087"/>
    </source>
</evidence>
<dbReference type="InterPro" id="IPR053177">
    <property type="entry name" value="ADP-glucose_phosphorylase"/>
</dbReference>
<name>A0A1G2R590_9BACT</name>
<dbReference type="Proteomes" id="UP000178092">
    <property type="component" value="Unassembled WGS sequence"/>
</dbReference>
<dbReference type="PIRSF" id="PIRSF000808">
    <property type="entry name" value="GalT"/>
    <property type="match status" value="1"/>
</dbReference>
<organism evidence="6 7">
    <name type="scientific">Candidatus Wildermuthbacteria bacterium RIFCSPHIGHO2_02_FULL_45_25</name>
    <dbReference type="NCBI Taxonomy" id="1802450"/>
    <lineage>
        <taxon>Bacteria</taxon>
        <taxon>Candidatus Wildermuthiibacteriota</taxon>
    </lineage>
</organism>
<feature type="active site" description="Tele-UMP-histidine intermediate" evidence="4">
    <location>
        <position position="176"/>
    </location>
</feature>
<evidence type="ECO:0000256" key="2">
    <source>
        <dbReference type="ARBA" id="ARBA00022695"/>
    </source>
</evidence>
<keyword evidence="3" id="KW-0119">Carbohydrate metabolism</keyword>
<dbReference type="InterPro" id="IPR036265">
    <property type="entry name" value="HIT-like_sf"/>
</dbReference>
<keyword evidence="2" id="KW-0548">Nucleotidyltransferase</keyword>
<dbReference type="InterPro" id="IPR001937">
    <property type="entry name" value="GalP_UDPtransf1"/>
</dbReference>
<keyword evidence="1" id="KW-0808">Transferase</keyword>
<evidence type="ECO:0000313" key="6">
    <source>
        <dbReference type="EMBL" id="OHA67897.1"/>
    </source>
</evidence>
<dbReference type="GO" id="GO:0006012">
    <property type="term" value="P:galactose metabolic process"/>
    <property type="evidence" value="ECO:0007669"/>
    <property type="project" value="InterPro"/>
</dbReference>
<dbReference type="AlphaFoldDB" id="A0A1G2R590"/>
<accession>A0A1G2R590</accession>
<dbReference type="Gene3D" id="3.30.428.10">
    <property type="entry name" value="HIT-like"/>
    <property type="match status" value="2"/>
</dbReference>
<protein>
    <recommendedName>
        <fullName evidence="5">Galactose-1-phosphate uridyl transferase N-terminal domain-containing protein</fullName>
    </recommendedName>
</protein>
<comment type="caution">
    <text evidence="6">The sequence shown here is derived from an EMBL/GenBank/DDBJ whole genome shotgun (WGS) entry which is preliminary data.</text>
</comment>
<reference evidence="6 7" key="1">
    <citation type="journal article" date="2016" name="Nat. Commun.">
        <title>Thousands of microbial genomes shed light on interconnected biogeochemical processes in an aquifer system.</title>
        <authorList>
            <person name="Anantharaman K."/>
            <person name="Brown C.T."/>
            <person name="Hug L.A."/>
            <person name="Sharon I."/>
            <person name="Castelle C.J."/>
            <person name="Probst A.J."/>
            <person name="Thomas B.C."/>
            <person name="Singh A."/>
            <person name="Wilkins M.J."/>
            <person name="Karaoz U."/>
            <person name="Brodie E.L."/>
            <person name="Williams K.H."/>
            <person name="Hubbard S.S."/>
            <person name="Banfield J.F."/>
        </authorList>
    </citation>
    <scope>NUCLEOTIDE SEQUENCE [LARGE SCALE GENOMIC DNA]</scope>
</reference>
<proteinExistence type="predicted"/>
<gene>
    <name evidence="6" type="ORF">A3C04_04455</name>
</gene>
<evidence type="ECO:0000256" key="3">
    <source>
        <dbReference type="ARBA" id="ARBA00023277"/>
    </source>
</evidence>
<dbReference type="InterPro" id="IPR005849">
    <property type="entry name" value="GalP_Utransf_N"/>
</dbReference>
<dbReference type="GO" id="GO:0008108">
    <property type="term" value="F:UDP-glucose:hexose-1-phosphate uridylyltransferase activity"/>
    <property type="evidence" value="ECO:0007669"/>
    <property type="project" value="InterPro"/>
</dbReference>
<dbReference type="PANTHER" id="PTHR42763:SF2">
    <property type="entry name" value="ADP-GLUCOSE PHOSPHORYLASE"/>
    <property type="match status" value="1"/>
</dbReference>
<dbReference type="PANTHER" id="PTHR42763">
    <property type="entry name" value="ADP-GLUCOSE PHOSPHORYLASE"/>
    <property type="match status" value="1"/>
</dbReference>
<dbReference type="EMBL" id="MHTV01000001">
    <property type="protein sequence ID" value="OHA67897.1"/>
    <property type="molecule type" value="Genomic_DNA"/>
</dbReference>
<evidence type="ECO:0000256" key="4">
    <source>
        <dbReference type="PIRSR" id="PIRSR000808-1"/>
    </source>
</evidence>
<dbReference type="Pfam" id="PF01087">
    <property type="entry name" value="GalP_UDP_transf"/>
    <property type="match status" value="1"/>
</dbReference>
<sequence length="342" mass="39031">MQKKFPSELRYDLVSQDWVLIATGRARRPETFGAEKRQEVKTGKTCPFDALAKQECATIAYNKGKRVDFSRGKVCIPSEWTTISVANKYPAFAPSKSLRKRYVGPYPVMDGVGFHEVIITKDHKKDIPQFSLMQVKEMIDLYHARYVDLKDEDHVHYISIFKNKGLQAGASIAHPHSQLIAIPMTDPDIQRSLSGSYAYFMEHKDCIHCMMLEWDRKDKKRIVFENSLYAVVCPFASRVSFEMRIYPKGHLPYFEKTDESQREGLAEALQMALKKLSKGLNDPDYNYFLHTAPVGGGSDYGHYHWHIEILPKTSVPAGFELGTGIEISTIEPEKAAAFLRKQ</sequence>
<dbReference type="SUPFAM" id="SSF54197">
    <property type="entry name" value="HIT-like"/>
    <property type="match status" value="2"/>
</dbReference>
<evidence type="ECO:0000313" key="7">
    <source>
        <dbReference type="Proteomes" id="UP000178092"/>
    </source>
</evidence>
<evidence type="ECO:0000256" key="1">
    <source>
        <dbReference type="ARBA" id="ARBA00022679"/>
    </source>
</evidence>
<dbReference type="GO" id="GO:0008270">
    <property type="term" value="F:zinc ion binding"/>
    <property type="evidence" value="ECO:0007669"/>
    <property type="project" value="InterPro"/>
</dbReference>